<dbReference type="SUPFAM" id="SSF52540">
    <property type="entry name" value="P-loop containing nucleoside triphosphate hydrolases"/>
    <property type="match status" value="2"/>
</dbReference>
<accession>X1GBY4</accession>
<dbReference type="InterPro" id="IPR050209">
    <property type="entry name" value="Rab_GTPases_membrane_traffic"/>
</dbReference>
<evidence type="ECO:0008006" key="2">
    <source>
        <dbReference type="Google" id="ProtNLM"/>
    </source>
</evidence>
<dbReference type="Pfam" id="PF00071">
    <property type="entry name" value="Ras"/>
    <property type="match status" value="2"/>
</dbReference>
<dbReference type="PRINTS" id="PR00449">
    <property type="entry name" value="RASTRNSFRMNG"/>
</dbReference>
<dbReference type="GO" id="GO:0003924">
    <property type="term" value="F:GTPase activity"/>
    <property type="evidence" value="ECO:0007669"/>
    <property type="project" value="InterPro"/>
</dbReference>
<dbReference type="GO" id="GO:0005525">
    <property type="term" value="F:GTP binding"/>
    <property type="evidence" value="ECO:0007669"/>
    <property type="project" value="InterPro"/>
</dbReference>
<dbReference type="Gene3D" id="3.40.50.300">
    <property type="entry name" value="P-loop containing nucleotide triphosphate hydrolases"/>
    <property type="match status" value="2"/>
</dbReference>
<evidence type="ECO:0000313" key="1">
    <source>
        <dbReference type="EMBL" id="GAH54737.1"/>
    </source>
</evidence>
<dbReference type="SMART" id="SM00174">
    <property type="entry name" value="RHO"/>
    <property type="match status" value="1"/>
</dbReference>
<feature type="non-terminal residue" evidence="1">
    <location>
        <position position="246"/>
    </location>
</feature>
<reference evidence="1" key="1">
    <citation type="journal article" date="2014" name="Front. Microbiol.">
        <title>High frequency of phylogenetically diverse reductive dehalogenase-homologous genes in deep subseafloor sedimentary metagenomes.</title>
        <authorList>
            <person name="Kawai M."/>
            <person name="Futagami T."/>
            <person name="Toyoda A."/>
            <person name="Takaki Y."/>
            <person name="Nishi S."/>
            <person name="Hori S."/>
            <person name="Arai W."/>
            <person name="Tsubouchi T."/>
            <person name="Morono Y."/>
            <person name="Uchiyama I."/>
            <person name="Ito T."/>
            <person name="Fujiyama A."/>
            <person name="Inagaki F."/>
            <person name="Takami H."/>
        </authorList>
    </citation>
    <scope>NUCLEOTIDE SEQUENCE</scope>
    <source>
        <strain evidence="1">Expedition CK06-06</strain>
    </source>
</reference>
<protein>
    <recommendedName>
        <fullName evidence="2">G domain-containing protein</fullName>
    </recommendedName>
</protein>
<proteinExistence type="predicted"/>
<comment type="caution">
    <text evidence="1">The sequence shown here is derived from an EMBL/GenBank/DDBJ whole genome shotgun (WGS) entry which is preliminary data.</text>
</comment>
<dbReference type="PANTHER" id="PTHR47979">
    <property type="entry name" value="DRAB11-RELATED"/>
    <property type="match status" value="1"/>
</dbReference>
<organism evidence="1">
    <name type="scientific">marine sediment metagenome</name>
    <dbReference type="NCBI Taxonomy" id="412755"/>
    <lineage>
        <taxon>unclassified sequences</taxon>
        <taxon>metagenomes</taxon>
        <taxon>ecological metagenomes</taxon>
    </lineage>
</organism>
<dbReference type="PROSITE" id="PS51419">
    <property type="entry name" value="RAB"/>
    <property type="match status" value="1"/>
</dbReference>
<gene>
    <name evidence="1" type="ORF">S03H2_36286</name>
</gene>
<dbReference type="EMBL" id="BARU01022259">
    <property type="protein sequence ID" value="GAH54737.1"/>
    <property type="molecule type" value="Genomic_DNA"/>
</dbReference>
<dbReference type="SMART" id="SM00175">
    <property type="entry name" value="RAB"/>
    <property type="match status" value="1"/>
</dbReference>
<dbReference type="InterPro" id="IPR001806">
    <property type="entry name" value="Small_GTPase"/>
</dbReference>
<sequence length="246" mass="27977">MEIGGQERFEFFKSDFFKGASIIALIFDLARPDTFDRLEKYYNEIRVKAGNIPIILVGNKKDLEKDLGILMGKKKILDVVHRYSLLEYIETSALSGLNIKKLFDKMALLALMDIRSPPKLGQIIDKENYNFKVVLAGPAAVGKTTILSALVDKEFTEQYKLTVGLDTTTQTFEIPDEEISQEVKESIDKAWNSLDKIIKKQATTQMIETTQTETVMTQYDNTNNPSESSQNRGFKRKYNFLGLIII</sequence>
<name>X1GBY4_9ZZZZ</name>
<dbReference type="InterPro" id="IPR027417">
    <property type="entry name" value="P-loop_NTPase"/>
</dbReference>
<dbReference type="AlphaFoldDB" id="X1GBY4"/>